<accession>A0ABD3SPX6</accession>
<protein>
    <submittedName>
        <fullName evidence="2">Uncharacterized protein</fullName>
    </submittedName>
</protein>
<dbReference type="Proteomes" id="UP001530377">
    <property type="component" value="Unassembled WGS sequence"/>
</dbReference>
<evidence type="ECO:0000313" key="3">
    <source>
        <dbReference type="Proteomes" id="UP001530377"/>
    </source>
</evidence>
<reference evidence="2 3" key="1">
    <citation type="submission" date="2024-10" db="EMBL/GenBank/DDBJ databases">
        <title>Updated reference genomes for cyclostephanoid diatoms.</title>
        <authorList>
            <person name="Roberts W.R."/>
            <person name="Alverson A.J."/>
        </authorList>
    </citation>
    <scope>NUCLEOTIDE SEQUENCE [LARGE SCALE GENOMIC DNA]</scope>
    <source>
        <strain evidence="2 3">AJA228-03</strain>
    </source>
</reference>
<feature type="region of interest" description="Disordered" evidence="1">
    <location>
        <begin position="259"/>
        <end position="287"/>
    </location>
</feature>
<feature type="compositionally biased region" description="Basic and acidic residues" evidence="1">
    <location>
        <begin position="269"/>
        <end position="287"/>
    </location>
</feature>
<dbReference type="AlphaFoldDB" id="A0ABD3SPX6"/>
<keyword evidence="3" id="KW-1185">Reference proteome</keyword>
<gene>
    <name evidence="2" type="ORF">ACHAXA_009081</name>
</gene>
<comment type="caution">
    <text evidence="2">The sequence shown here is derived from an EMBL/GenBank/DDBJ whole genome shotgun (WGS) entry which is preliminary data.</text>
</comment>
<organism evidence="2 3">
    <name type="scientific">Cyclostephanos tholiformis</name>
    <dbReference type="NCBI Taxonomy" id="382380"/>
    <lineage>
        <taxon>Eukaryota</taxon>
        <taxon>Sar</taxon>
        <taxon>Stramenopiles</taxon>
        <taxon>Ochrophyta</taxon>
        <taxon>Bacillariophyta</taxon>
        <taxon>Coscinodiscophyceae</taxon>
        <taxon>Thalassiosirophycidae</taxon>
        <taxon>Stephanodiscales</taxon>
        <taxon>Stephanodiscaceae</taxon>
        <taxon>Cyclostephanos</taxon>
    </lineage>
</organism>
<name>A0ABD3SPX6_9STRA</name>
<evidence type="ECO:0000313" key="2">
    <source>
        <dbReference type="EMBL" id="KAL3826640.1"/>
    </source>
</evidence>
<dbReference type="EMBL" id="JALLPB020000017">
    <property type="protein sequence ID" value="KAL3826640.1"/>
    <property type="molecule type" value="Genomic_DNA"/>
</dbReference>
<sequence length="486" mass="52665">MTLKRYLTEILSWHGSRSFASIGQKMQQPHIRAISRFARHLLHRNSIVVVVVNDGGRSSSSSASSCGRFPPPRYHRVWHGDIAAMIRRSTSTSTSKSSSCASTAPCVRSIVPTSNPARRRFSSTTTRNVLVSSVDGGSRLPNLDVSVVLSPGRYCKLSSWSSSSWSISGTRSGLDAARRLVEGRRALLDRVRDELTIGGRGDGIGWTIAGEEDAIGNDSARVNGRTYDLTGHGVPVGLLRHLCDSARGWLGITTRGQNRRIRPNVTNPPRDDVNGNDNDDHHDHDDGCRRRYDRISFANVPNSTLLDTDRIGIVGPATVAVSSHLPSLPVEWEHDLEMYMVVMDRIGSRMAALAMTAVVNDYDDGDNDNDIDPRKTAGSIVAPSRLRKWDVTIAGGGHGEASSASSVVRVGDGRDRSGGVSGAHRRGVNAPPPTPTLSLAWAHMTGECWKVVLRLHDCGVVSEGREGGGPRKDSVSLLFEGEYVLQ</sequence>
<proteinExistence type="predicted"/>
<feature type="compositionally biased region" description="Low complexity" evidence="1">
    <location>
        <begin position="400"/>
        <end position="410"/>
    </location>
</feature>
<evidence type="ECO:0000256" key="1">
    <source>
        <dbReference type="SAM" id="MobiDB-lite"/>
    </source>
</evidence>
<feature type="region of interest" description="Disordered" evidence="1">
    <location>
        <begin position="400"/>
        <end position="433"/>
    </location>
</feature>